<reference evidence="2 3" key="1">
    <citation type="journal article" date="2017" name="Antonie Van Leeuwenhoek">
        <title>Rhizobium rhizosphaerae sp. nov., a novel species isolated from rice rhizosphere.</title>
        <authorList>
            <person name="Zhao J.J."/>
            <person name="Zhang J."/>
            <person name="Zhang R.J."/>
            <person name="Zhang C.W."/>
            <person name="Yin H.Q."/>
            <person name="Zhang X.X."/>
        </authorList>
    </citation>
    <scope>NUCLEOTIDE SEQUENCE [LARGE SCALE GENOMIC DNA]</scope>
    <source>
        <strain evidence="2 3">BSs20135</strain>
    </source>
</reference>
<dbReference type="Proteomes" id="UP000006327">
    <property type="component" value="Unassembled WGS sequence"/>
</dbReference>
<dbReference type="AlphaFoldDB" id="K6YRA2"/>
<accession>K6YRA2</accession>
<dbReference type="GO" id="GO:0003755">
    <property type="term" value="F:peptidyl-prolyl cis-trans isomerase activity"/>
    <property type="evidence" value="ECO:0007669"/>
    <property type="project" value="InterPro"/>
</dbReference>
<dbReference type="Pfam" id="PF00160">
    <property type="entry name" value="Pro_isomerase"/>
    <property type="match status" value="1"/>
</dbReference>
<evidence type="ECO:0000259" key="1">
    <source>
        <dbReference type="PROSITE" id="PS50072"/>
    </source>
</evidence>
<dbReference type="InterPro" id="IPR002130">
    <property type="entry name" value="Cyclophilin-type_PPIase_dom"/>
</dbReference>
<feature type="domain" description="PPIase cyclophilin-type" evidence="1">
    <location>
        <begin position="3"/>
        <end position="165"/>
    </location>
</feature>
<dbReference type="SUPFAM" id="SSF50891">
    <property type="entry name" value="Cyclophilin-like"/>
    <property type="match status" value="1"/>
</dbReference>
<dbReference type="eggNOG" id="COG0652">
    <property type="taxonomic scope" value="Bacteria"/>
</dbReference>
<evidence type="ECO:0000313" key="3">
    <source>
        <dbReference type="Proteomes" id="UP000006327"/>
    </source>
</evidence>
<keyword evidence="3" id="KW-1185">Reference proteome</keyword>
<dbReference type="Gene3D" id="2.40.100.10">
    <property type="entry name" value="Cyclophilin-like"/>
    <property type="match status" value="1"/>
</dbReference>
<gene>
    <name evidence="2" type="ORF">GARC_2226</name>
</gene>
<organism evidence="2 3">
    <name type="scientific">Paraglaciecola arctica BSs20135</name>
    <dbReference type="NCBI Taxonomy" id="493475"/>
    <lineage>
        <taxon>Bacteria</taxon>
        <taxon>Pseudomonadati</taxon>
        <taxon>Pseudomonadota</taxon>
        <taxon>Gammaproteobacteria</taxon>
        <taxon>Alteromonadales</taxon>
        <taxon>Alteromonadaceae</taxon>
        <taxon>Paraglaciecola</taxon>
    </lineage>
</organism>
<proteinExistence type="predicted"/>
<protein>
    <recommendedName>
        <fullName evidence="1">PPIase cyclophilin-type domain-containing protein</fullName>
    </recommendedName>
</protein>
<dbReference type="STRING" id="493475.GARC_2226"/>
<dbReference type="PROSITE" id="PS50072">
    <property type="entry name" value="CSA_PPIASE_2"/>
    <property type="match status" value="1"/>
</dbReference>
<comment type="caution">
    <text evidence="2">The sequence shown here is derived from an EMBL/GenBank/DDBJ whole genome shotgun (WGS) entry which is preliminary data.</text>
</comment>
<sequence length="172" mass="19101">MSFNQHFAVETSVGNFVIELKVKQAPITCAYFIQLLSSGTLTNGTLFRVLTDKNQQAAPRINVVQLGSDKKLDELRTTIEHESTSISGLSHKKWCVSLARFNPGEAYQSFFVCMRDEPALNFGGTRHPDGQGFACFGGVVKGYEVVEKLYKIAGHQEMLEPAINIDSYHLVN</sequence>
<evidence type="ECO:0000313" key="2">
    <source>
        <dbReference type="EMBL" id="GAC19193.1"/>
    </source>
</evidence>
<name>K6YRA2_9ALTE</name>
<dbReference type="EMBL" id="BAEO01000028">
    <property type="protein sequence ID" value="GAC19193.1"/>
    <property type="molecule type" value="Genomic_DNA"/>
</dbReference>
<dbReference type="InterPro" id="IPR029000">
    <property type="entry name" value="Cyclophilin-like_dom_sf"/>
</dbReference>